<evidence type="ECO:0000256" key="2">
    <source>
        <dbReference type="ARBA" id="ARBA00022448"/>
    </source>
</evidence>
<dbReference type="Pfam" id="PF07715">
    <property type="entry name" value="Plug"/>
    <property type="match status" value="1"/>
</dbReference>
<evidence type="ECO:0000256" key="7">
    <source>
        <dbReference type="ARBA" id="ARBA00023136"/>
    </source>
</evidence>
<dbReference type="PROSITE" id="PS52016">
    <property type="entry name" value="TONB_DEPENDENT_REC_3"/>
    <property type="match status" value="1"/>
</dbReference>
<evidence type="ECO:0000256" key="1">
    <source>
        <dbReference type="ARBA" id="ARBA00004571"/>
    </source>
</evidence>
<evidence type="ECO:0000256" key="6">
    <source>
        <dbReference type="ARBA" id="ARBA00023077"/>
    </source>
</evidence>
<dbReference type="Proteomes" id="UP000438914">
    <property type="component" value="Unassembled WGS sequence"/>
</dbReference>
<evidence type="ECO:0000256" key="10">
    <source>
        <dbReference type="PROSITE-ProRule" id="PRU01360"/>
    </source>
</evidence>
<evidence type="ECO:0000256" key="5">
    <source>
        <dbReference type="ARBA" id="ARBA00022729"/>
    </source>
</evidence>
<gene>
    <name evidence="15" type="ORF">FYJ73_00365</name>
</gene>
<dbReference type="Gene3D" id="2.170.130.10">
    <property type="entry name" value="TonB-dependent receptor, plug domain"/>
    <property type="match status" value="1"/>
</dbReference>
<organism evidence="15 16">
    <name type="scientific">Hallella mizrahii</name>
    <dbReference type="NCBI Taxonomy" id="2606637"/>
    <lineage>
        <taxon>Bacteria</taxon>
        <taxon>Pseudomonadati</taxon>
        <taxon>Bacteroidota</taxon>
        <taxon>Bacteroidia</taxon>
        <taxon>Bacteroidales</taxon>
        <taxon>Prevotellaceae</taxon>
        <taxon>Hallella</taxon>
    </lineage>
</organism>
<keyword evidence="7 10" id="KW-0472">Membrane</keyword>
<feature type="domain" description="TonB-dependent receptor plug" evidence="14">
    <location>
        <begin position="49"/>
        <end position="153"/>
    </location>
</feature>
<dbReference type="RefSeq" id="WP_154532462.1">
    <property type="nucleotide sequence ID" value="NZ_VUNG01000001.1"/>
</dbReference>
<dbReference type="Pfam" id="PF00593">
    <property type="entry name" value="TonB_dep_Rec_b-barrel"/>
    <property type="match status" value="1"/>
</dbReference>
<evidence type="ECO:0000256" key="3">
    <source>
        <dbReference type="ARBA" id="ARBA00022452"/>
    </source>
</evidence>
<sequence>MSHTSLFTTLALAALPLGTFAVEPADSLLTGNDLEQVVVTGTRSPKLLMETPVLTQVISHADIEKADATNLKDLLQQVMPGVEFSFAQNQMVHLNFSGFGGQSVLILVDGERLAGETMDDVDFTRLSMDNVDHIEIVKGAASALYGSNANGGVINIITKQAAKKLNACLDARRAKHNEQRYGLALQGGSSRWSNAFNMTHTTQDNYDVHSDDGAVARTVTTIFGDHTWNFADKALWQPSDRLKLTGRAGYFFRQVKRSEESPERYRDFSAGGKALWTLSDNDVLEGSYSFDQYDKSTWLKSQKIDTRNYSNVQNSVRLLYNHTFGDNVLTAGADYLYDYLSNNKLDAVHRQQSADVFAQLDWKLNRRWEFVGALRYDYFSDHHIQRLTPKLSVRHTPVDHLNVRFGYGMGFRAPTLKEKYYDFDMIGIWTITGNPLLKPEVSHNFNLSVEYVKGNYGFVVAGYCNRVTNKITSGNPYYASATETMPRLPYVNIDRLYVAGFEATARARWSCGVDARLSYAFVDEQAGHKDGQKLASPYLPARKHTLTAHADWTHRFSTLLDGMVALDGRFLSGIDNQEFKNYYKVEEGTITVHYPAYTLWKLSAQMSIGKHLKLIFAVDNLLNYRPKYYYLNSPVVDGTNMMAGCKIRL</sequence>
<accession>A0A7K0KB48</accession>
<evidence type="ECO:0000256" key="11">
    <source>
        <dbReference type="RuleBase" id="RU003357"/>
    </source>
</evidence>
<dbReference type="CDD" id="cd01347">
    <property type="entry name" value="ligand_gated_channel"/>
    <property type="match status" value="1"/>
</dbReference>
<feature type="domain" description="TonB-dependent receptor-like beta-barrel" evidence="13">
    <location>
        <begin position="182"/>
        <end position="621"/>
    </location>
</feature>
<feature type="signal peptide" evidence="12">
    <location>
        <begin position="1"/>
        <end position="21"/>
    </location>
</feature>
<dbReference type="InterPro" id="IPR036942">
    <property type="entry name" value="Beta-barrel_TonB_sf"/>
</dbReference>
<evidence type="ECO:0000259" key="14">
    <source>
        <dbReference type="Pfam" id="PF07715"/>
    </source>
</evidence>
<evidence type="ECO:0000259" key="13">
    <source>
        <dbReference type="Pfam" id="PF00593"/>
    </source>
</evidence>
<evidence type="ECO:0000256" key="12">
    <source>
        <dbReference type="SAM" id="SignalP"/>
    </source>
</evidence>
<comment type="caution">
    <text evidence="15">The sequence shown here is derived from an EMBL/GenBank/DDBJ whole genome shotgun (WGS) entry which is preliminary data.</text>
</comment>
<proteinExistence type="inferred from homology"/>
<protein>
    <submittedName>
        <fullName evidence="15">TonB-dependent receptor</fullName>
    </submittedName>
</protein>
<keyword evidence="6 11" id="KW-0798">TonB box</keyword>
<evidence type="ECO:0000256" key="4">
    <source>
        <dbReference type="ARBA" id="ARBA00022692"/>
    </source>
</evidence>
<keyword evidence="5 12" id="KW-0732">Signal</keyword>
<dbReference type="InterPro" id="IPR012910">
    <property type="entry name" value="Plug_dom"/>
</dbReference>
<dbReference type="PANTHER" id="PTHR30069:SF29">
    <property type="entry name" value="HEMOGLOBIN AND HEMOGLOBIN-HAPTOGLOBIN-BINDING PROTEIN 1-RELATED"/>
    <property type="match status" value="1"/>
</dbReference>
<evidence type="ECO:0000256" key="9">
    <source>
        <dbReference type="ARBA" id="ARBA00023237"/>
    </source>
</evidence>
<keyword evidence="2 10" id="KW-0813">Transport</keyword>
<dbReference type="EMBL" id="VUNG01000001">
    <property type="protein sequence ID" value="MST83153.1"/>
    <property type="molecule type" value="Genomic_DNA"/>
</dbReference>
<reference evidence="15 16" key="1">
    <citation type="submission" date="2019-08" db="EMBL/GenBank/DDBJ databases">
        <title>In-depth cultivation of the pig gut microbiome towards novel bacterial diversity and tailored functional studies.</title>
        <authorList>
            <person name="Wylensek D."/>
            <person name="Hitch T.C.A."/>
            <person name="Clavel T."/>
        </authorList>
    </citation>
    <scope>NUCLEOTIDE SEQUENCE [LARGE SCALE GENOMIC DNA]</scope>
    <source>
        <strain evidence="15 16">LKV-178-WT-2A</strain>
    </source>
</reference>
<evidence type="ECO:0000313" key="16">
    <source>
        <dbReference type="Proteomes" id="UP000438914"/>
    </source>
</evidence>
<dbReference type="GO" id="GO:0044718">
    <property type="term" value="P:siderophore transmembrane transport"/>
    <property type="evidence" value="ECO:0007669"/>
    <property type="project" value="TreeGrafter"/>
</dbReference>
<keyword evidence="8 15" id="KW-0675">Receptor</keyword>
<keyword evidence="4 10" id="KW-0812">Transmembrane</keyword>
<dbReference type="GO" id="GO:0015344">
    <property type="term" value="F:siderophore uptake transmembrane transporter activity"/>
    <property type="evidence" value="ECO:0007669"/>
    <property type="project" value="TreeGrafter"/>
</dbReference>
<evidence type="ECO:0000256" key="8">
    <source>
        <dbReference type="ARBA" id="ARBA00023170"/>
    </source>
</evidence>
<evidence type="ECO:0000313" key="15">
    <source>
        <dbReference type="EMBL" id="MST83153.1"/>
    </source>
</evidence>
<dbReference type="SUPFAM" id="SSF56935">
    <property type="entry name" value="Porins"/>
    <property type="match status" value="1"/>
</dbReference>
<dbReference type="AlphaFoldDB" id="A0A7K0KB48"/>
<dbReference type="PANTHER" id="PTHR30069">
    <property type="entry name" value="TONB-DEPENDENT OUTER MEMBRANE RECEPTOR"/>
    <property type="match status" value="1"/>
</dbReference>
<comment type="subcellular location">
    <subcellularLocation>
        <location evidence="1 10">Cell outer membrane</location>
        <topology evidence="1 10">Multi-pass membrane protein</topology>
    </subcellularLocation>
</comment>
<keyword evidence="9 10" id="KW-0998">Cell outer membrane</keyword>
<dbReference type="InterPro" id="IPR039426">
    <property type="entry name" value="TonB-dep_rcpt-like"/>
</dbReference>
<dbReference type="GO" id="GO:0009279">
    <property type="term" value="C:cell outer membrane"/>
    <property type="evidence" value="ECO:0007669"/>
    <property type="project" value="UniProtKB-SubCell"/>
</dbReference>
<keyword evidence="16" id="KW-1185">Reference proteome</keyword>
<feature type="chain" id="PRO_5029751582" evidence="12">
    <location>
        <begin position="22"/>
        <end position="649"/>
    </location>
</feature>
<comment type="similarity">
    <text evidence="10 11">Belongs to the TonB-dependent receptor family.</text>
</comment>
<keyword evidence="3 10" id="KW-1134">Transmembrane beta strand</keyword>
<name>A0A7K0KB48_9BACT</name>
<dbReference type="InterPro" id="IPR037066">
    <property type="entry name" value="Plug_dom_sf"/>
</dbReference>
<dbReference type="Gene3D" id="2.40.170.20">
    <property type="entry name" value="TonB-dependent receptor, beta-barrel domain"/>
    <property type="match status" value="1"/>
</dbReference>
<dbReference type="InterPro" id="IPR000531">
    <property type="entry name" value="Beta-barrel_TonB"/>
</dbReference>